<evidence type="ECO:0000313" key="2">
    <source>
        <dbReference type="Proteomes" id="UP001162162"/>
    </source>
</evidence>
<comment type="caution">
    <text evidence="1">The sequence shown here is derived from an EMBL/GenBank/DDBJ whole genome shotgun (WGS) entry which is preliminary data.</text>
</comment>
<gene>
    <name evidence="1" type="ORF">NQ318_009724</name>
</gene>
<dbReference type="AlphaFoldDB" id="A0AAV8Y2J5"/>
<accession>A0AAV8Y2J5</accession>
<keyword evidence="2" id="KW-1185">Reference proteome</keyword>
<organism evidence="1 2">
    <name type="scientific">Aromia moschata</name>
    <dbReference type="NCBI Taxonomy" id="1265417"/>
    <lineage>
        <taxon>Eukaryota</taxon>
        <taxon>Metazoa</taxon>
        <taxon>Ecdysozoa</taxon>
        <taxon>Arthropoda</taxon>
        <taxon>Hexapoda</taxon>
        <taxon>Insecta</taxon>
        <taxon>Pterygota</taxon>
        <taxon>Neoptera</taxon>
        <taxon>Endopterygota</taxon>
        <taxon>Coleoptera</taxon>
        <taxon>Polyphaga</taxon>
        <taxon>Cucujiformia</taxon>
        <taxon>Chrysomeloidea</taxon>
        <taxon>Cerambycidae</taxon>
        <taxon>Cerambycinae</taxon>
        <taxon>Callichromatini</taxon>
        <taxon>Aromia</taxon>
    </lineage>
</organism>
<proteinExistence type="predicted"/>
<name>A0AAV8Y2J5_9CUCU</name>
<protein>
    <submittedName>
        <fullName evidence="1">Uncharacterized protein</fullName>
    </submittedName>
</protein>
<evidence type="ECO:0000313" key="1">
    <source>
        <dbReference type="EMBL" id="KAJ8945329.1"/>
    </source>
</evidence>
<dbReference type="EMBL" id="JAPWTK010000219">
    <property type="protein sequence ID" value="KAJ8945329.1"/>
    <property type="molecule type" value="Genomic_DNA"/>
</dbReference>
<dbReference type="Proteomes" id="UP001162162">
    <property type="component" value="Unassembled WGS sequence"/>
</dbReference>
<reference evidence="1" key="1">
    <citation type="journal article" date="2023" name="Insect Mol. Biol.">
        <title>Genome sequencing provides insights into the evolution of gene families encoding plant cell wall-degrading enzymes in longhorned beetles.</title>
        <authorList>
            <person name="Shin N.R."/>
            <person name="Okamura Y."/>
            <person name="Kirsch R."/>
            <person name="Pauchet Y."/>
        </authorList>
    </citation>
    <scope>NUCLEOTIDE SEQUENCE</scope>
    <source>
        <strain evidence="1">AMC_N1</strain>
    </source>
</reference>
<sequence length="95" mass="11022">MYYQCALSAQNNMRNREEDAHEINAQREKSFVGRSGWSKASYNSKICPMLRYESGQKQRVMGRKRGFEGVGRLGVCQKEFVHPQESFLSHLTYQA</sequence>